<dbReference type="InterPro" id="IPR011453">
    <property type="entry name" value="DUF1559"/>
</dbReference>
<dbReference type="Gene3D" id="3.30.700.10">
    <property type="entry name" value="Glycoprotein, Type 4 Pilin"/>
    <property type="match status" value="1"/>
</dbReference>
<dbReference type="SUPFAM" id="SSF54523">
    <property type="entry name" value="Pili subunits"/>
    <property type="match status" value="1"/>
</dbReference>
<protein>
    <submittedName>
        <fullName evidence="2">Putative major pilin subunit</fullName>
    </submittedName>
</protein>
<reference evidence="2 3" key="1">
    <citation type="submission" date="2019-08" db="EMBL/GenBank/DDBJ databases">
        <title>Deep-cultivation of Planctomycetes and their phenomic and genomic characterization uncovers novel biology.</title>
        <authorList>
            <person name="Wiegand S."/>
            <person name="Jogler M."/>
            <person name="Boedeker C."/>
            <person name="Pinto D."/>
            <person name="Vollmers J."/>
            <person name="Rivas-Marin E."/>
            <person name="Kohn T."/>
            <person name="Peeters S.H."/>
            <person name="Heuer A."/>
            <person name="Rast P."/>
            <person name="Oberbeckmann S."/>
            <person name="Bunk B."/>
            <person name="Jeske O."/>
            <person name="Meyerdierks A."/>
            <person name="Storesund J.E."/>
            <person name="Kallscheuer N."/>
            <person name="Luecker S."/>
            <person name="Lage O.M."/>
            <person name="Pohl T."/>
            <person name="Merkel B.J."/>
            <person name="Hornburger P."/>
            <person name="Mueller R.-W."/>
            <person name="Bruemmer F."/>
            <person name="Labrenz M."/>
            <person name="Spormann A.M."/>
            <person name="Op den Camp H."/>
            <person name="Overmann J."/>
            <person name="Amann R."/>
            <person name="Jetten M.S.M."/>
            <person name="Mascher T."/>
            <person name="Medema M.H."/>
            <person name="Devos D.P."/>
            <person name="Kaster A.-K."/>
            <person name="Ovreas L."/>
            <person name="Rohde M."/>
            <person name="Galperin M.Y."/>
            <person name="Jogler C."/>
        </authorList>
    </citation>
    <scope>NUCLEOTIDE SEQUENCE [LARGE SCALE GENOMIC DNA]</scope>
    <source>
        <strain evidence="2 3">Pr1d</strain>
    </source>
</reference>
<dbReference type="PANTHER" id="PTHR30093">
    <property type="entry name" value="GENERAL SECRETION PATHWAY PROTEIN G"/>
    <property type="match status" value="1"/>
</dbReference>
<dbReference type="InterPro" id="IPR027558">
    <property type="entry name" value="Pre_pil_HX9DG_C"/>
</dbReference>
<organism evidence="2 3">
    <name type="scientific">Bythopirellula goksoeyrii</name>
    <dbReference type="NCBI Taxonomy" id="1400387"/>
    <lineage>
        <taxon>Bacteria</taxon>
        <taxon>Pseudomonadati</taxon>
        <taxon>Planctomycetota</taxon>
        <taxon>Planctomycetia</taxon>
        <taxon>Pirellulales</taxon>
        <taxon>Lacipirellulaceae</taxon>
        <taxon>Bythopirellula</taxon>
    </lineage>
</organism>
<dbReference type="PANTHER" id="PTHR30093:SF2">
    <property type="entry name" value="TYPE II SECRETION SYSTEM PROTEIN H"/>
    <property type="match status" value="1"/>
</dbReference>
<sequence>MTSPTTRRGFTLVELLVVIAIIGVLVALLLPAVQAAREAARRTSCVNNLKNIALAAINHHDQQGAFPIDEDYYDGNSVQEVDIDSLTYTWQPRSRFGTPKEGLDGGGWIVRVLPYMEQQALYDRFNIPGHGLNGDWNDRQNLGMNYTLDPNFRAAVETQPEVLVCPSDEFGGLQLNQFPYSDNSVPFGRELTVATTCYKGNAGDAHFEFLPSFAPQPPGLYTYDPLFQCYSGDDCVGMFWRTTYIRGGVELRQVTDGASNTFLIGETSPVDGNSPAWSSDGDWAITAIKLNWDPNTSGACTNPGARECWTQYRGFRSKHPGGANFAMTDGSVSFVQDGINPLIYRALSTRNRGETSTKE</sequence>
<dbReference type="NCBIfam" id="TIGR02532">
    <property type="entry name" value="IV_pilin_GFxxxE"/>
    <property type="match status" value="1"/>
</dbReference>
<gene>
    <name evidence="2" type="ORF">Pr1d_37460</name>
</gene>
<accession>A0A5B9QFT8</accession>
<dbReference type="InterPro" id="IPR045584">
    <property type="entry name" value="Pilin-like"/>
</dbReference>
<dbReference type="PROSITE" id="PS00409">
    <property type="entry name" value="PROKAR_NTER_METHYL"/>
    <property type="match status" value="1"/>
</dbReference>
<dbReference type="InterPro" id="IPR012902">
    <property type="entry name" value="N_methyl_site"/>
</dbReference>
<dbReference type="OrthoDB" id="287493at2"/>
<dbReference type="Proteomes" id="UP000323917">
    <property type="component" value="Chromosome"/>
</dbReference>
<keyword evidence="3" id="KW-1185">Reference proteome</keyword>
<feature type="domain" description="DUF1559" evidence="1">
    <location>
        <begin position="34"/>
        <end position="341"/>
    </location>
</feature>
<dbReference type="KEGG" id="bgok:Pr1d_37460"/>
<dbReference type="RefSeq" id="WP_148074775.1">
    <property type="nucleotide sequence ID" value="NZ_CP042913.1"/>
</dbReference>
<proteinExistence type="predicted"/>
<evidence type="ECO:0000313" key="2">
    <source>
        <dbReference type="EMBL" id="QEG36432.1"/>
    </source>
</evidence>
<evidence type="ECO:0000313" key="3">
    <source>
        <dbReference type="Proteomes" id="UP000323917"/>
    </source>
</evidence>
<name>A0A5B9QFT8_9BACT</name>
<evidence type="ECO:0000259" key="1">
    <source>
        <dbReference type="Pfam" id="PF07596"/>
    </source>
</evidence>
<dbReference type="Pfam" id="PF07596">
    <property type="entry name" value="SBP_bac_10"/>
    <property type="match status" value="1"/>
</dbReference>
<dbReference type="AlphaFoldDB" id="A0A5B9QFT8"/>
<dbReference type="NCBIfam" id="TIGR04294">
    <property type="entry name" value="pre_pil_HX9DG"/>
    <property type="match status" value="1"/>
</dbReference>
<dbReference type="Pfam" id="PF07963">
    <property type="entry name" value="N_methyl"/>
    <property type="match status" value="1"/>
</dbReference>
<dbReference type="EMBL" id="CP042913">
    <property type="protein sequence ID" value="QEG36432.1"/>
    <property type="molecule type" value="Genomic_DNA"/>
</dbReference>